<evidence type="ECO:0000313" key="1">
    <source>
        <dbReference type="EMBL" id="KAE9397518.1"/>
    </source>
</evidence>
<dbReference type="AlphaFoldDB" id="A0A6A4HJ89"/>
<protein>
    <submittedName>
        <fullName evidence="1">Uncharacterized protein</fullName>
    </submittedName>
</protein>
<accession>A0A6A4HJ89</accession>
<sequence length="243" mass="26637">TNYHGGTLWLGNAHADGNEDFFSYRYSGFHTMKGHILRASIQYLKSVKENATKEPKKTVRQLLLDADIKVVTDCSSDDDALSKGTAAINDATAVLQGWVRNPSGGVSGRDAMLQMLMNRNAGGGGFGFGGGFDALRMPLNIDNELNSTYHITKLDELFQCPIALEKVGMRGMYHLMKLADNNVLIYPEEAQMMASALERAISVMPEGDGGDEDDYNEDSALKEMSNEFKDLLVKCIGDRVIKG</sequence>
<keyword evidence="2" id="KW-1185">Reference proteome</keyword>
<name>A0A6A4HJ89_9AGAR</name>
<evidence type="ECO:0000313" key="2">
    <source>
        <dbReference type="Proteomes" id="UP000799118"/>
    </source>
</evidence>
<dbReference type="EMBL" id="ML769496">
    <property type="protein sequence ID" value="KAE9397518.1"/>
    <property type="molecule type" value="Genomic_DNA"/>
</dbReference>
<dbReference type="OrthoDB" id="3121399at2759"/>
<dbReference type="Proteomes" id="UP000799118">
    <property type="component" value="Unassembled WGS sequence"/>
</dbReference>
<organism evidence="1 2">
    <name type="scientific">Gymnopus androsaceus JB14</name>
    <dbReference type="NCBI Taxonomy" id="1447944"/>
    <lineage>
        <taxon>Eukaryota</taxon>
        <taxon>Fungi</taxon>
        <taxon>Dikarya</taxon>
        <taxon>Basidiomycota</taxon>
        <taxon>Agaricomycotina</taxon>
        <taxon>Agaricomycetes</taxon>
        <taxon>Agaricomycetidae</taxon>
        <taxon>Agaricales</taxon>
        <taxon>Marasmiineae</taxon>
        <taxon>Omphalotaceae</taxon>
        <taxon>Gymnopus</taxon>
    </lineage>
</organism>
<reference evidence="1" key="1">
    <citation type="journal article" date="2019" name="Environ. Microbiol.">
        <title>Fungal ecological strategies reflected in gene transcription - a case study of two litter decomposers.</title>
        <authorList>
            <person name="Barbi F."/>
            <person name="Kohler A."/>
            <person name="Barry K."/>
            <person name="Baskaran P."/>
            <person name="Daum C."/>
            <person name="Fauchery L."/>
            <person name="Ihrmark K."/>
            <person name="Kuo A."/>
            <person name="LaButti K."/>
            <person name="Lipzen A."/>
            <person name="Morin E."/>
            <person name="Grigoriev I.V."/>
            <person name="Henrissat B."/>
            <person name="Lindahl B."/>
            <person name="Martin F."/>
        </authorList>
    </citation>
    <scope>NUCLEOTIDE SEQUENCE</scope>
    <source>
        <strain evidence="1">JB14</strain>
    </source>
</reference>
<proteinExistence type="predicted"/>
<feature type="non-terminal residue" evidence="1">
    <location>
        <position position="1"/>
    </location>
</feature>
<gene>
    <name evidence="1" type="ORF">BT96DRAFT_921480</name>
</gene>